<evidence type="ECO:0000256" key="8">
    <source>
        <dbReference type="ARBA" id="ARBA00022967"/>
    </source>
</evidence>
<dbReference type="Gene3D" id="2.70.150.10">
    <property type="entry name" value="Calcium-transporting ATPase, cytoplasmic transduction domain A"/>
    <property type="match status" value="1"/>
</dbReference>
<dbReference type="EMBL" id="CM000642">
    <property type="protein sequence ID" value="EED92232.1"/>
    <property type="molecule type" value="Genomic_DNA"/>
</dbReference>
<dbReference type="GeneID" id="7448438"/>
<gene>
    <name evidence="19" type="ORF">THAPSDRAFT_34487</name>
    <name evidence="18" type="ORF">THAPSDRAFT_34541</name>
</gene>
<evidence type="ECO:0000256" key="13">
    <source>
        <dbReference type="ARBA" id="ARBA00035029"/>
    </source>
</evidence>
<evidence type="ECO:0000256" key="1">
    <source>
        <dbReference type="ARBA" id="ARBA00004651"/>
    </source>
</evidence>
<dbReference type="FunFam" id="2.70.150.10:FF:000160">
    <property type="entry name" value="Sarcoplasmic/endoplasmic reticulum calcium ATPase 1"/>
    <property type="match status" value="1"/>
</dbReference>
<evidence type="ECO:0000256" key="11">
    <source>
        <dbReference type="ARBA" id="ARBA00023136"/>
    </source>
</evidence>
<keyword evidence="9 16" id="KW-1133">Transmembrane helix</keyword>
<dbReference type="InterPro" id="IPR006068">
    <property type="entry name" value="ATPase_P-typ_cation-transptr_C"/>
</dbReference>
<evidence type="ECO:0000256" key="6">
    <source>
        <dbReference type="ARBA" id="ARBA00022840"/>
    </source>
</evidence>
<evidence type="ECO:0000256" key="9">
    <source>
        <dbReference type="ARBA" id="ARBA00022989"/>
    </source>
</evidence>
<keyword evidence="3" id="KW-0597">Phosphoprotein</keyword>
<reference evidence="18 20" key="1">
    <citation type="journal article" date="2004" name="Science">
        <title>The genome of the diatom Thalassiosira pseudonana: ecology, evolution, and metabolism.</title>
        <authorList>
            <person name="Armbrust E.V."/>
            <person name="Berges J.A."/>
            <person name="Bowler C."/>
            <person name="Green B.R."/>
            <person name="Martinez D."/>
            <person name="Putnam N.H."/>
            <person name="Zhou S."/>
            <person name="Allen A.E."/>
            <person name="Apt K.E."/>
            <person name="Bechner M."/>
            <person name="Brzezinski M.A."/>
            <person name="Chaal B.K."/>
            <person name="Chiovitti A."/>
            <person name="Davis A.K."/>
            <person name="Demarest M.S."/>
            <person name="Detter J.C."/>
            <person name="Glavina T."/>
            <person name="Goodstein D."/>
            <person name="Hadi M.Z."/>
            <person name="Hellsten U."/>
            <person name="Hildebrand M."/>
            <person name="Jenkins B.D."/>
            <person name="Jurka J."/>
            <person name="Kapitonov V.V."/>
            <person name="Kroger N."/>
            <person name="Lau W.W."/>
            <person name="Lane T.W."/>
            <person name="Larimer F.W."/>
            <person name="Lippmeier J.C."/>
            <person name="Lucas S."/>
            <person name="Medina M."/>
            <person name="Montsant A."/>
            <person name="Obornik M."/>
            <person name="Parker M.S."/>
            <person name="Palenik B."/>
            <person name="Pazour G.J."/>
            <person name="Richardson P.M."/>
            <person name="Rynearson T.A."/>
            <person name="Saito M.A."/>
            <person name="Schwartz D.C."/>
            <person name="Thamatrakoln K."/>
            <person name="Valentin K."/>
            <person name="Vardi A."/>
            <person name="Wilkerson F.P."/>
            <person name="Rokhsar D.S."/>
        </authorList>
    </citation>
    <scope>NUCLEOTIDE SEQUENCE [LARGE SCALE GENOMIC DNA]</scope>
    <source>
        <strain evidence="18">CCMP1335</strain>
    </source>
</reference>
<keyword evidence="12" id="KW-0813">Transport</keyword>
<dbReference type="InterPro" id="IPR008250">
    <property type="entry name" value="ATPase_P-typ_transduc_dom_A_sf"/>
</dbReference>
<feature type="domain" description="Cation-transporting P-type ATPase N-terminal" evidence="17">
    <location>
        <begin position="6"/>
        <end position="83"/>
    </location>
</feature>
<dbReference type="EMBL" id="CM000642">
    <property type="protein sequence ID" value="EED91788.1"/>
    <property type="molecule type" value="Genomic_DNA"/>
</dbReference>
<accession>B8C1L0</accession>
<dbReference type="FunFam" id="3.40.1110.10:FF:000242">
    <property type="entry name" value="Cation transporting ATPase"/>
    <property type="match status" value="1"/>
</dbReference>
<dbReference type="Pfam" id="PF00122">
    <property type="entry name" value="E1-E2_ATPase"/>
    <property type="match status" value="1"/>
</dbReference>
<dbReference type="KEGG" id="tps:THAPSDRAFT_34541"/>
<dbReference type="Pfam" id="PF13246">
    <property type="entry name" value="Cation_ATPase"/>
    <property type="match status" value="1"/>
</dbReference>
<keyword evidence="12" id="KW-0406">Ion transport</keyword>
<dbReference type="Gene3D" id="3.40.50.1000">
    <property type="entry name" value="HAD superfamily/HAD-like"/>
    <property type="match status" value="1"/>
</dbReference>
<dbReference type="GO" id="GO:0016887">
    <property type="term" value="F:ATP hydrolysis activity"/>
    <property type="evidence" value="ECO:0007669"/>
    <property type="project" value="InterPro"/>
</dbReference>
<evidence type="ECO:0000256" key="15">
    <source>
        <dbReference type="ARBA" id="ARBA00067200"/>
    </source>
</evidence>
<dbReference type="PANTHER" id="PTHR43294:SF21">
    <property type="entry name" value="CATION TRANSPORTING ATPASE"/>
    <property type="match status" value="1"/>
</dbReference>
<dbReference type="AlphaFoldDB" id="B8C1L0"/>
<dbReference type="SFLD" id="SFLDF00027">
    <property type="entry name" value="p-type_atpase"/>
    <property type="match status" value="1"/>
</dbReference>
<dbReference type="GeneID" id="7447233"/>
<evidence type="ECO:0000313" key="18">
    <source>
        <dbReference type="EMBL" id="EED91788.1"/>
    </source>
</evidence>
<feature type="transmembrane region" description="Helical" evidence="16">
    <location>
        <begin position="881"/>
        <end position="901"/>
    </location>
</feature>
<keyword evidence="2" id="KW-1003">Cell membrane</keyword>
<dbReference type="eggNOG" id="KOG0202">
    <property type="taxonomic scope" value="Eukaryota"/>
</dbReference>
<protein>
    <recommendedName>
        <fullName evidence="15">P-type sodium-transporting ATPase4</fullName>
        <ecNumber evidence="13">7.2.2.3</ecNumber>
    </recommendedName>
</protein>
<dbReference type="PRINTS" id="PR00119">
    <property type="entry name" value="CATATPASE"/>
</dbReference>
<keyword evidence="6" id="KW-0067">ATP-binding</keyword>
<reference evidence="18 20" key="2">
    <citation type="journal article" date="2008" name="Nature">
        <title>The Phaeodactylum genome reveals the evolutionary history of diatom genomes.</title>
        <authorList>
            <person name="Bowler C."/>
            <person name="Allen A.E."/>
            <person name="Badger J.H."/>
            <person name="Grimwood J."/>
            <person name="Jabbari K."/>
            <person name="Kuo A."/>
            <person name="Maheswari U."/>
            <person name="Martens C."/>
            <person name="Maumus F."/>
            <person name="Otillar R.P."/>
            <person name="Rayko E."/>
            <person name="Salamov A."/>
            <person name="Vandepoele K."/>
            <person name="Beszteri B."/>
            <person name="Gruber A."/>
            <person name="Heijde M."/>
            <person name="Katinka M."/>
            <person name="Mock T."/>
            <person name="Valentin K."/>
            <person name="Verret F."/>
            <person name="Berges J.A."/>
            <person name="Brownlee C."/>
            <person name="Cadoret J.P."/>
            <person name="Chiovitti A."/>
            <person name="Choi C.J."/>
            <person name="Coesel S."/>
            <person name="De Martino A."/>
            <person name="Detter J.C."/>
            <person name="Durkin C."/>
            <person name="Falciatore A."/>
            <person name="Fournet J."/>
            <person name="Haruta M."/>
            <person name="Huysman M.J."/>
            <person name="Jenkins B.D."/>
            <person name="Jiroutova K."/>
            <person name="Jorgensen R.E."/>
            <person name="Joubert Y."/>
            <person name="Kaplan A."/>
            <person name="Kroger N."/>
            <person name="Kroth P.G."/>
            <person name="La Roche J."/>
            <person name="Lindquist E."/>
            <person name="Lommer M."/>
            <person name="Martin-Jezequel V."/>
            <person name="Lopez P.J."/>
            <person name="Lucas S."/>
            <person name="Mangogna M."/>
            <person name="McGinnis K."/>
            <person name="Medlin L.K."/>
            <person name="Montsant A."/>
            <person name="Oudot-Le Secq M.P."/>
            <person name="Napoli C."/>
            <person name="Obornik M."/>
            <person name="Parker M.S."/>
            <person name="Petit J.L."/>
            <person name="Porcel B.M."/>
            <person name="Poulsen N."/>
            <person name="Robison M."/>
            <person name="Rychlewski L."/>
            <person name="Rynearson T.A."/>
            <person name="Schmutz J."/>
            <person name="Shapiro H."/>
            <person name="Siaut M."/>
            <person name="Stanley M."/>
            <person name="Sussman M.R."/>
            <person name="Taylor A.R."/>
            <person name="Vardi A."/>
            <person name="von Dassow P."/>
            <person name="Vyverman W."/>
            <person name="Willis A."/>
            <person name="Wyrwicz L.S."/>
            <person name="Rokhsar D.S."/>
            <person name="Weissenbach J."/>
            <person name="Armbrust E.V."/>
            <person name="Green B.R."/>
            <person name="Van de Peer Y."/>
            <person name="Grigoriev I.V."/>
        </authorList>
    </citation>
    <scope>NUCLEOTIDE SEQUENCE [LARGE SCALE GENOMIC DNA]</scope>
    <source>
        <strain evidence="18">CCMP1335</strain>
    </source>
</reference>
<evidence type="ECO:0000256" key="14">
    <source>
        <dbReference type="ARBA" id="ARBA00049499"/>
    </source>
</evidence>
<dbReference type="HOGENOM" id="CLU_002360_2_1_1"/>
<evidence type="ECO:0000259" key="17">
    <source>
        <dbReference type="SMART" id="SM00831"/>
    </source>
</evidence>
<name>B8C1L0_THAPS</name>
<evidence type="ECO:0000256" key="3">
    <source>
        <dbReference type="ARBA" id="ARBA00022553"/>
    </source>
</evidence>
<keyword evidence="4 16" id="KW-0812">Transmembrane</keyword>
<feature type="transmembrane region" description="Helical" evidence="16">
    <location>
        <begin position="765"/>
        <end position="785"/>
    </location>
</feature>
<dbReference type="GO" id="GO:0005886">
    <property type="term" value="C:plasma membrane"/>
    <property type="evidence" value="ECO:0000318"/>
    <property type="project" value="GO_Central"/>
</dbReference>
<evidence type="ECO:0000256" key="5">
    <source>
        <dbReference type="ARBA" id="ARBA00022741"/>
    </source>
</evidence>
<proteinExistence type="predicted"/>
<dbReference type="InterPro" id="IPR004014">
    <property type="entry name" value="ATPase_P-typ_cation-transptr_N"/>
</dbReference>
<feature type="transmembrane region" description="Helical" evidence="16">
    <location>
        <begin position="95"/>
        <end position="114"/>
    </location>
</feature>
<feature type="transmembrane region" description="Helical" evidence="16">
    <location>
        <begin position="848"/>
        <end position="869"/>
    </location>
</feature>
<dbReference type="GO" id="GO:0008554">
    <property type="term" value="F:P-type sodium transporter activity"/>
    <property type="evidence" value="ECO:0007669"/>
    <property type="project" value="UniProtKB-EC"/>
</dbReference>
<dbReference type="InterPro" id="IPR001757">
    <property type="entry name" value="P_typ_ATPase"/>
</dbReference>
<dbReference type="STRING" id="35128.B8C1L0"/>
<keyword evidence="8" id="KW-1278">Translocase</keyword>
<organism evidence="18 20">
    <name type="scientific">Thalassiosira pseudonana</name>
    <name type="common">Marine diatom</name>
    <name type="synonym">Cyclotella nana</name>
    <dbReference type="NCBI Taxonomy" id="35128"/>
    <lineage>
        <taxon>Eukaryota</taxon>
        <taxon>Sar</taxon>
        <taxon>Stramenopiles</taxon>
        <taxon>Ochrophyta</taxon>
        <taxon>Bacillariophyta</taxon>
        <taxon>Coscinodiscophyceae</taxon>
        <taxon>Thalassiosirophycidae</taxon>
        <taxon>Thalassiosirales</taxon>
        <taxon>Thalassiosiraceae</taxon>
        <taxon>Thalassiosira</taxon>
    </lineage>
</organism>
<dbReference type="SUPFAM" id="SSF81665">
    <property type="entry name" value="Calcium ATPase, transmembrane domain M"/>
    <property type="match status" value="1"/>
</dbReference>
<dbReference type="Pfam" id="PF00690">
    <property type="entry name" value="Cation_ATPase_N"/>
    <property type="match status" value="1"/>
</dbReference>
<dbReference type="SFLD" id="SFLDG00002">
    <property type="entry name" value="C1.7:_P-type_atpase_like"/>
    <property type="match status" value="1"/>
</dbReference>
<dbReference type="GO" id="GO:0005388">
    <property type="term" value="F:P-type calcium transporter activity"/>
    <property type="evidence" value="ECO:0000318"/>
    <property type="project" value="GO_Central"/>
</dbReference>
<dbReference type="Proteomes" id="UP000001449">
    <property type="component" value="Chromosome 5"/>
</dbReference>
<keyword evidence="11 16" id="KW-0472">Membrane</keyword>
<dbReference type="InterPro" id="IPR023298">
    <property type="entry name" value="ATPase_P-typ_TM_dom_sf"/>
</dbReference>
<dbReference type="EC" id="7.2.2.3" evidence="13"/>
<keyword evidence="5" id="KW-0547">Nucleotide-binding</keyword>
<dbReference type="InterPro" id="IPR023299">
    <property type="entry name" value="ATPase_P-typ_cyto_dom_N"/>
</dbReference>
<keyword evidence="7" id="KW-0460">Magnesium</keyword>
<keyword evidence="12" id="KW-0739">Sodium transport</keyword>
<dbReference type="InterPro" id="IPR018303">
    <property type="entry name" value="ATPase_P-typ_P_site"/>
</dbReference>
<dbReference type="GO" id="GO:0005524">
    <property type="term" value="F:ATP binding"/>
    <property type="evidence" value="ECO:0007669"/>
    <property type="project" value="UniProtKB-KW"/>
</dbReference>
<dbReference type="Gene3D" id="1.20.1110.10">
    <property type="entry name" value="Calcium-transporting ATPase, transmembrane domain"/>
    <property type="match status" value="1"/>
</dbReference>
<evidence type="ECO:0000256" key="10">
    <source>
        <dbReference type="ARBA" id="ARBA00023053"/>
    </source>
</evidence>
<dbReference type="RefSeq" id="XP_002290036.1">
    <property type="nucleotide sequence ID" value="XM_002290000.1"/>
</dbReference>
<dbReference type="NCBIfam" id="TIGR01494">
    <property type="entry name" value="ATPase_P-type"/>
    <property type="match status" value="2"/>
</dbReference>
<feature type="transmembrane region" description="Helical" evidence="16">
    <location>
        <begin position="66"/>
        <end position="83"/>
    </location>
</feature>
<feature type="non-terminal residue" evidence="18">
    <location>
        <position position="941"/>
    </location>
</feature>
<feature type="transmembrane region" description="Helical" evidence="16">
    <location>
        <begin position="263"/>
        <end position="282"/>
    </location>
</feature>
<dbReference type="InterPro" id="IPR050510">
    <property type="entry name" value="Cation_transp_ATPase_P-type"/>
</dbReference>
<dbReference type="OMA" id="FYAIVVV"/>
<keyword evidence="20" id="KW-1185">Reference proteome</keyword>
<feature type="transmembrane region" description="Helical" evidence="16">
    <location>
        <begin position="806"/>
        <end position="828"/>
    </location>
</feature>
<evidence type="ECO:0000256" key="4">
    <source>
        <dbReference type="ARBA" id="ARBA00022692"/>
    </source>
</evidence>
<dbReference type="Gene3D" id="3.40.1110.10">
    <property type="entry name" value="Calcium-transporting ATPase, cytoplasmic domain N"/>
    <property type="match status" value="1"/>
</dbReference>
<comment type="catalytic activity">
    <reaction evidence="14">
        <text>Na(+)(in) + ATP + H2O = Na(+)(out) + ADP + phosphate + H(+)</text>
        <dbReference type="Rhea" id="RHEA:14633"/>
        <dbReference type="ChEBI" id="CHEBI:15377"/>
        <dbReference type="ChEBI" id="CHEBI:15378"/>
        <dbReference type="ChEBI" id="CHEBI:29101"/>
        <dbReference type="ChEBI" id="CHEBI:30616"/>
        <dbReference type="ChEBI" id="CHEBI:43474"/>
        <dbReference type="ChEBI" id="CHEBI:456216"/>
        <dbReference type="EC" id="7.2.2.3"/>
    </reaction>
    <physiologicalReaction direction="left-to-right" evidence="14">
        <dbReference type="Rhea" id="RHEA:14634"/>
    </physiologicalReaction>
</comment>
<dbReference type="InterPro" id="IPR044492">
    <property type="entry name" value="P_typ_ATPase_HD_dom"/>
</dbReference>
<reference evidence="18" key="3">
    <citation type="submission" date="2008-09" db="EMBL/GenBank/DDBJ databases">
        <authorList>
            <consortium name="Diatom Consortium"/>
            <person name="Grigoriev I."/>
            <person name="Grimwood J."/>
            <person name="Kuo A."/>
            <person name="Otillar R.P."/>
            <person name="Salamov A."/>
            <person name="Detter J.C."/>
            <person name="Schmutz J."/>
            <person name="Lindquist E."/>
            <person name="Shapiro H."/>
            <person name="Lucas S."/>
            <person name="Glavina del Rio T."/>
            <person name="Bruce D."/>
            <person name="Pitluck S."/>
            <person name="Rokhsar D."/>
            <person name="Armbrust V."/>
        </authorList>
    </citation>
    <scope>GENOME REANNOTATION</scope>
    <source>
        <strain evidence="18">CCMP1335</strain>
    </source>
</reference>
<feature type="transmembrane region" description="Helical" evidence="16">
    <location>
        <begin position="916"/>
        <end position="933"/>
    </location>
</feature>
<dbReference type="SUPFAM" id="SSF81653">
    <property type="entry name" value="Calcium ATPase, transduction domain A"/>
    <property type="match status" value="1"/>
</dbReference>
<comment type="subcellular location">
    <subcellularLocation>
        <location evidence="1">Cell membrane</location>
        <topology evidence="1">Multi-pass membrane protein</topology>
    </subcellularLocation>
</comment>
<dbReference type="RefSeq" id="XP_002290480.1">
    <property type="nucleotide sequence ID" value="XM_002290444.1"/>
</dbReference>
<dbReference type="PANTHER" id="PTHR43294">
    <property type="entry name" value="SODIUM/POTASSIUM-TRANSPORTING ATPASE SUBUNIT ALPHA"/>
    <property type="match status" value="1"/>
</dbReference>
<dbReference type="KEGG" id="tps:THAPSDRAFT_34487"/>
<dbReference type="SUPFAM" id="SSF56784">
    <property type="entry name" value="HAD-like"/>
    <property type="match status" value="1"/>
</dbReference>
<evidence type="ECO:0000313" key="20">
    <source>
        <dbReference type="Proteomes" id="UP000001449"/>
    </source>
</evidence>
<evidence type="ECO:0000256" key="2">
    <source>
        <dbReference type="ARBA" id="ARBA00022475"/>
    </source>
</evidence>
<dbReference type="SFLD" id="SFLDS00003">
    <property type="entry name" value="Haloacid_Dehalogenase"/>
    <property type="match status" value="1"/>
</dbReference>
<evidence type="ECO:0000256" key="7">
    <source>
        <dbReference type="ARBA" id="ARBA00022842"/>
    </source>
</evidence>
<keyword evidence="18" id="KW-0378">Hydrolase</keyword>
<keyword evidence="10" id="KW-0915">Sodium</keyword>
<dbReference type="InterPro" id="IPR059000">
    <property type="entry name" value="ATPase_P-type_domA"/>
</dbReference>
<dbReference type="InterPro" id="IPR023214">
    <property type="entry name" value="HAD_sf"/>
</dbReference>
<dbReference type="SUPFAM" id="SSF81660">
    <property type="entry name" value="Metal cation-transporting ATPase, ATP-binding domain N"/>
    <property type="match status" value="1"/>
</dbReference>
<dbReference type="InterPro" id="IPR036412">
    <property type="entry name" value="HAD-like_sf"/>
</dbReference>
<evidence type="ECO:0000313" key="19">
    <source>
        <dbReference type="EMBL" id="EED92232.1"/>
    </source>
</evidence>
<dbReference type="FunFam" id="3.40.50.1000:FF:000001">
    <property type="entry name" value="Phospholipid-transporting ATPase IC"/>
    <property type="match status" value="1"/>
</dbReference>
<evidence type="ECO:0000256" key="12">
    <source>
        <dbReference type="ARBA" id="ARBA00023201"/>
    </source>
</evidence>
<dbReference type="PaxDb" id="35128-Thaps34487"/>
<dbReference type="PROSITE" id="PS00154">
    <property type="entry name" value="ATPASE_E1_E2"/>
    <property type="match status" value="1"/>
</dbReference>
<dbReference type="FunFam" id="3.40.50.1000:FF:000028">
    <property type="entry name" value="Calcium-transporting P-type ATPase, putative"/>
    <property type="match status" value="1"/>
</dbReference>
<sequence>MNENSPWHTMSIDGTIKQMGLKEDLPKAGLSTDEAASRLTKYGPNQMTEKVKTTLLQRIWHQINNVLVYVLITVAVVSLIQAVTTNNSNTRFTAWFQVALIVSVITLNTWIGIYQEGNAEKAADALKNMLSTDARVIRGGKEVMIPAGDIVPGDVCLLGLGDKIPADLRLISVSNLATGEAALTGESVPIDKVRMSVANPDQVPLGDRKNMAYSATLVAQGSGIGIAISTGDFTQIGTINRLVNNTETIKTDVLKQIDMVSKYLFIAICTMCLATFFVAFFYSDNYKKDALGSINIALTCAVAMVPEGLEAIVTLTYSYAVKVMASQNAIVRALPAVETLGSVTVICSDKTGTLTQNIMSLTAFVTSNARYKNNNPEGVKPAHPDDNFPVSNGESPTKDWIQSALACGVLCSKCVLGEGGGRAGEIGNPTELSILRASYFAGVDIEELKTDCPIVAEVPFSSDYKFMATVHESSDAPDGKYTCFVKGAPDRMVKLCKYQAKGGVAGEENLEEIDEAYWIEQIAVLSSHGLRVLGLCRAYIDKSSVQAGAQLGQEFVNGRPEGKWLTMVGLCAIMDPPRPECVQAIKEAHGAGVRVAMITGDHKDTATAIGHMLGIVDETYSEAVTGPELDAMSDDELRKCVMTHNVFARASPQNKIRIVKALQAEGQVSSMTGDGVNDAPALKAANMGVAMGKEGTDVAREASEMILADDNFATIVFAVKQGRVVWDNLRKVLLVNTPINNSQGLSVLVGLLVRLPNTPITTIQILYSNFICAVTLGFVCAIEPAEDGIMALPPRRVGKRLIGRFLFLRIIVGTVLLTGCVVASAIIVDTIPRYDYLNAEDRLAMIRAVSFNVLDFGAMSVMMSARFSYNSSFHPRVFKGNPAALASCAIVTVLQIALTYIPGLNSFVFSMNGMDGFGWALVIASMVLVFVVMETEKAIRR</sequence>
<dbReference type="SMART" id="SM00831">
    <property type="entry name" value="Cation_ATPase_N"/>
    <property type="match status" value="1"/>
</dbReference>
<dbReference type="PRINTS" id="PR00120">
    <property type="entry name" value="HATPASE"/>
</dbReference>
<evidence type="ECO:0000256" key="16">
    <source>
        <dbReference type="SAM" id="Phobius"/>
    </source>
</evidence>
<dbReference type="Pfam" id="PF00689">
    <property type="entry name" value="Cation_ATPase_C"/>
    <property type="match status" value="1"/>
</dbReference>